<dbReference type="RefSeq" id="WP_274053449.1">
    <property type="nucleotide sequence ID" value="NZ_CP059693.1"/>
</dbReference>
<organism evidence="1 2">
    <name type="scientific">Thalassomonas haliotis</name>
    <dbReference type="NCBI Taxonomy" id="485448"/>
    <lineage>
        <taxon>Bacteria</taxon>
        <taxon>Pseudomonadati</taxon>
        <taxon>Pseudomonadota</taxon>
        <taxon>Gammaproteobacteria</taxon>
        <taxon>Alteromonadales</taxon>
        <taxon>Colwelliaceae</taxon>
        <taxon>Thalassomonas</taxon>
    </lineage>
</organism>
<reference evidence="1 2" key="1">
    <citation type="journal article" date="2022" name="Mar. Drugs">
        <title>Bioassay-Guided Fractionation Leads to the Detection of Cholic Acid Generated by the Rare Thalassomonas sp.</title>
        <authorList>
            <person name="Pheiffer F."/>
            <person name="Schneider Y.K."/>
            <person name="Hansen E.H."/>
            <person name="Andersen J.H."/>
            <person name="Isaksson J."/>
            <person name="Busche T."/>
            <person name="R C."/>
            <person name="Kalinowski J."/>
            <person name="Zyl L.V."/>
            <person name="Trindade M."/>
        </authorList>
    </citation>
    <scope>NUCLEOTIDE SEQUENCE [LARGE SCALE GENOMIC DNA]</scope>
    <source>
        <strain evidence="1 2">A5K-61T</strain>
    </source>
</reference>
<dbReference type="EMBL" id="CP059693">
    <property type="protein sequence ID" value="WDE13107.1"/>
    <property type="molecule type" value="Genomic_DNA"/>
</dbReference>
<evidence type="ECO:0000313" key="1">
    <source>
        <dbReference type="EMBL" id="WDE13107.1"/>
    </source>
</evidence>
<gene>
    <name evidence="1" type="ORF">H3N35_06585</name>
</gene>
<proteinExistence type="predicted"/>
<protein>
    <submittedName>
        <fullName evidence="1">Uncharacterized protein</fullName>
    </submittedName>
</protein>
<name>A0ABY7VKB9_9GAMM</name>
<accession>A0ABY7VKB9</accession>
<sequence length="384" mass="43959">MMFKTILYIQLILFSSWGLAGDYISYPVPIYKNNLPVASSLYLKIKSAPVGLSYQAFKAQAKSDSDKLFVQTMDALRGKDKATFRQLLKKRDGLSSDKQINDYLNTFNKMYDGFKELTVLNKLLLKDRIIYVWGVEVKGRKIATGHFFEKTKNGYLYKDFDNISDVEILVKQVVVKSFYLPNLYVATPDPKKQFEVELEGHNASGIGAFLQFDGHFDYLARVNNHYATTNKTLKADKGTQQVVSFYSDMQKKLSEQNFDSFFNGLSSKSKKRIGGIPKKQDMAQVSHFLANQLLPSTIVFVLDAEPFYLVLGTNFTEEFGQAIAEENQAKRMKIARQVPFNYNYVEQNKGRTRFVGVMYTGYLDRVLKENNFLARKVIAPLLVY</sequence>
<keyword evidence="2" id="KW-1185">Reference proteome</keyword>
<dbReference type="Proteomes" id="UP001215231">
    <property type="component" value="Chromosome"/>
</dbReference>
<evidence type="ECO:0000313" key="2">
    <source>
        <dbReference type="Proteomes" id="UP001215231"/>
    </source>
</evidence>